<dbReference type="Proteomes" id="UP000006757">
    <property type="component" value="Unassembled WGS sequence"/>
</dbReference>
<dbReference type="HOGENOM" id="CLU_861033_0_0_1"/>
<dbReference type="EMBL" id="AMBO01000269">
    <property type="protein sequence ID" value="EKD03059.1"/>
    <property type="molecule type" value="Genomic_DNA"/>
</dbReference>
<dbReference type="AlphaFoldDB" id="K1WPS1"/>
<protein>
    <submittedName>
        <fullName evidence="1">Uncharacterized protein</fullName>
    </submittedName>
</protein>
<evidence type="ECO:0000313" key="1">
    <source>
        <dbReference type="EMBL" id="EKD03059.1"/>
    </source>
</evidence>
<dbReference type="InParanoid" id="K1WPS1"/>
<gene>
    <name evidence="1" type="ORF">A1Q2_02661</name>
</gene>
<keyword evidence="2" id="KW-1185">Reference proteome</keyword>
<accession>K1WPS1</accession>
<comment type="caution">
    <text evidence="1">The sequence shown here is derived from an EMBL/GenBank/DDBJ whole genome shotgun (WGS) entry which is preliminary data.</text>
</comment>
<proteinExistence type="predicted"/>
<organism evidence="1 2">
    <name type="scientific">Trichosporon asahii var. asahii (strain CBS 8904)</name>
    <name type="common">Yeast</name>
    <dbReference type="NCBI Taxonomy" id="1220162"/>
    <lineage>
        <taxon>Eukaryota</taxon>
        <taxon>Fungi</taxon>
        <taxon>Dikarya</taxon>
        <taxon>Basidiomycota</taxon>
        <taxon>Agaricomycotina</taxon>
        <taxon>Tremellomycetes</taxon>
        <taxon>Trichosporonales</taxon>
        <taxon>Trichosporonaceae</taxon>
        <taxon>Trichosporon</taxon>
    </lineage>
</organism>
<sequence length="303" mass="33689">MVASIDYAAFPHIFMQVLRHCDLATQKTLRLLSSSAKADIDREHCHSLSIFVKGRKLSLLSLLVGTDRVIIIPPLLTLWDGHISAQSPQDERVVFALNNARSLLTRDNELVRLYRVETVESSDDTGGTEPLVSNLLNMHLRPDCTVSLFHDPVFAEPNCTVSLLHDPASADRNSYSERRIQLPPVAAVNVQASRSSLPCPCEPTQTTHVMHSARQLRLTAAGQNASLCGFILNMVTPTVEDLTLVVDHPDNAASFFEATKHKPRNPNLKVTVRCRPVVPQPIMVKCSEEWTGMFHCVVHVQHQ</sequence>
<reference evidence="1 2" key="1">
    <citation type="journal article" date="2012" name="Eukaryot. Cell">
        <title>Genome sequence of the Trichosporon asahii environmental strain CBS 8904.</title>
        <authorList>
            <person name="Yang R.Y."/>
            <person name="Li H.T."/>
            <person name="Zhu H."/>
            <person name="Zhou G.P."/>
            <person name="Wang M."/>
            <person name="Wang L."/>
        </authorList>
    </citation>
    <scope>NUCLEOTIDE SEQUENCE [LARGE SCALE GENOMIC DNA]</scope>
    <source>
        <strain evidence="1 2">CBS 8904</strain>
    </source>
</reference>
<name>K1WPS1_TRIAC</name>
<evidence type="ECO:0000313" key="2">
    <source>
        <dbReference type="Proteomes" id="UP000006757"/>
    </source>
</evidence>